<evidence type="ECO:0000256" key="5">
    <source>
        <dbReference type="ARBA" id="ARBA00022741"/>
    </source>
</evidence>
<dbReference type="HAMAP" id="MF_01820">
    <property type="entry name" value="GTPase_RsgA"/>
    <property type="match status" value="1"/>
</dbReference>
<feature type="binding site" evidence="10">
    <location>
        <begin position="180"/>
        <end position="188"/>
    </location>
    <ligand>
        <name>GTP</name>
        <dbReference type="ChEBI" id="CHEBI:37565"/>
    </ligand>
</feature>
<keyword evidence="3 10" id="KW-0479">Metal-binding</keyword>
<gene>
    <name evidence="10 13" type="primary">rsgA</name>
    <name evidence="13" type="ORF">E4J94_04705</name>
</gene>
<keyword evidence="9 10" id="KW-0342">GTP-binding</keyword>
<dbReference type="PROSITE" id="PS50936">
    <property type="entry name" value="ENGC_GTPASE"/>
    <property type="match status" value="1"/>
</dbReference>
<dbReference type="GO" id="GO:0046872">
    <property type="term" value="F:metal ion binding"/>
    <property type="evidence" value="ECO:0007669"/>
    <property type="project" value="UniProtKB-KW"/>
</dbReference>
<comment type="subunit">
    <text evidence="10">Monomer. Associates with 30S ribosomal subunit, binds 16S rRNA.</text>
</comment>
<evidence type="ECO:0000256" key="8">
    <source>
        <dbReference type="ARBA" id="ARBA00022884"/>
    </source>
</evidence>
<dbReference type="GO" id="GO:0005737">
    <property type="term" value="C:cytoplasm"/>
    <property type="evidence" value="ECO:0007669"/>
    <property type="project" value="UniProtKB-SubCell"/>
</dbReference>
<evidence type="ECO:0000313" key="14">
    <source>
        <dbReference type="Proteomes" id="UP000297998"/>
    </source>
</evidence>
<feature type="domain" description="EngC GTPase" evidence="11">
    <location>
        <begin position="86"/>
        <end position="236"/>
    </location>
</feature>
<feature type="binding site" evidence="10">
    <location>
        <position position="262"/>
    </location>
    <ligand>
        <name>Zn(2+)</name>
        <dbReference type="ChEBI" id="CHEBI:29105"/>
    </ligand>
</feature>
<evidence type="ECO:0000256" key="4">
    <source>
        <dbReference type="ARBA" id="ARBA00022730"/>
    </source>
</evidence>
<protein>
    <recommendedName>
        <fullName evidence="10">Small ribosomal subunit biogenesis GTPase RsgA</fullName>
        <ecNumber evidence="10">3.6.1.-</ecNumber>
    </recommendedName>
</protein>
<evidence type="ECO:0000256" key="3">
    <source>
        <dbReference type="ARBA" id="ARBA00022723"/>
    </source>
</evidence>
<comment type="similarity">
    <text evidence="10">Belongs to the TRAFAC class YlqF/YawG GTPase family. RsgA subfamily.</text>
</comment>
<keyword evidence="4 10" id="KW-0699">rRNA-binding</keyword>
<dbReference type="GO" id="GO:0042274">
    <property type="term" value="P:ribosomal small subunit biogenesis"/>
    <property type="evidence" value="ECO:0007669"/>
    <property type="project" value="UniProtKB-UniRule"/>
</dbReference>
<keyword evidence="14" id="KW-1185">Reference proteome</keyword>
<evidence type="ECO:0000259" key="12">
    <source>
        <dbReference type="PROSITE" id="PS51721"/>
    </source>
</evidence>
<dbReference type="SUPFAM" id="SSF50249">
    <property type="entry name" value="Nucleic acid-binding proteins"/>
    <property type="match status" value="1"/>
</dbReference>
<dbReference type="EC" id="3.6.1.-" evidence="10"/>
<feature type="binding site" evidence="10">
    <location>
        <begin position="126"/>
        <end position="129"/>
    </location>
    <ligand>
        <name>GTP</name>
        <dbReference type="ChEBI" id="CHEBI:37565"/>
    </ligand>
</feature>
<dbReference type="CDD" id="cd01854">
    <property type="entry name" value="YjeQ_EngC"/>
    <property type="match status" value="1"/>
</dbReference>
<comment type="caution">
    <text evidence="13">The sequence shown here is derived from an EMBL/GenBank/DDBJ whole genome shotgun (WGS) entry which is preliminary data.</text>
</comment>
<evidence type="ECO:0000256" key="9">
    <source>
        <dbReference type="ARBA" id="ARBA00023134"/>
    </source>
</evidence>
<feature type="binding site" evidence="10">
    <location>
        <position position="269"/>
    </location>
    <ligand>
        <name>Zn(2+)</name>
        <dbReference type="ChEBI" id="CHEBI:29105"/>
    </ligand>
</feature>
<name>A0A4Z1BWG6_9FLAO</name>
<dbReference type="Gene3D" id="2.40.50.140">
    <property type="entry name" value="Nucleic acid-binding proteins"/>
    <property type="match status" value="1"/>
</dbReference>
<keyword evidence="6 10" id="KW-0378">Hydrolase</keyword>
<evidence type="ECO:0000313" key="13">
    <source>
        <dbReference type="EMBL" id="TGN29259.1"/>
    </source>
</evidence>
<dbReference type="SUPFAM" id="SSF52540">
    <property type="entry name" value="P-loop containing nucleoside triphosphate hydrolases"/>
    <property type="match status" value="1"/>
</dbReference>
<sequence length="306" mass="34865">MKGIVIKSTGSWYHLRTEDGSIYQARIRGKFRIANIKHTNPIAVGDEVDFEIDKDEIAVITNIHERKNYIIRKSVNLSKKTHIIASNIDVAFLVVTLSNPKTSFGFIDRFLITAEAYHIPVIILFNKIDIYNEDELAELEFYKSIYNSIGYESIDISAETGLNLDLVKNRMKHKVSLVSGHSGVGKSTLLNTLNPDLNLKTHEVSDFNSKGQHTTTFAQMYEWPFGGFIIDTPGIKEFGLVHIDKSELQGYFPEILELKYNCKFDNCIHVNEPKCAVRNAAETGEIAISRYENYLTFLEEDIYIDK</sequence>
<dbReference type="PANTHER" id="PTHR32120">
    <property type="entry name" value="SMALL RIBOSOMAL SUBUNIT BIOGENESIS GTPASE RSGA"/>
    <property type="match status" value="1"/>
</dbReference>
<keyword evidence="1 10" id="KW-0963">Cytoplasm</keyword>
<proteinExistence type="inferred from homology"/>
<feature type="binding site" evidence="10">
    <location>
        <position position="267"/>
    </location>
    <ligand>
        <name>Zn(2+)</name>
        <dbReference type="ChEBI" id="CHEBI:29105"/>
    </ligand>
</feature>
<dbReference type="PROSITE" id="PS51721">
    <property type="entry name" value="G_CP"/>
    <property type="match status" value="1"/>
</dbReference>
<keyword evidence="8 10" id="KW-0694">RNA-binding</keyword>
<dbReference type="PANTHER" id="PTHR32120:SF11">
    <property type="entry name" value="SMALL RIBOSOMAL SUBUNIT BIOGENESIS GTPASE RSGA 1, MITOCHONDRIAL-RELATED"/>
    <property type="match status" value="1"/>
</dbReference>
<feature type="domain" description="CP-type G" evidence="12">
    <location>
        <begin position="77"/>
        <end position="238"/>
    </location>
</feature>
<dbReference type="Pfam" id="PF03193">
    <property type="entry name" value="RsgA_GTPase"/>
    <property type="match status" value="1"/>
</dbReference>
<keyword evidence="7 10" id="KW-0862">Zinc</keyword>
<dbReference type="Gene3D" id="1.10.40.50">
    <property type="entry name" value="Probable gtpase engc, domain 3"/>
    <property type="match status" value="1"/>
</dbReference>
<keyword evidence="2 10" id="KW-0690">Ribosome biogenesis</keyword>
<dbReference type="InterPro" id="IPR031944">
    <property type="entry name" value="RsgA_N"/>
</dbReference>
<comment type="function">
    <text evidence="10">One of several proteins that assist in the late maturation steps of the functional core of the 30S ribosomal subunit. Helps release RbfA from mature subunits. May play a role in the assembly of ribosomal proteins into the subunit. Circularly permuted GTPase that catalyzes slow GTP hydrolysis, GTPase activity is stimulated by the 30S ribosomal subunit.</text>
</comment>
<evidence type="ECO:0000256" key="2">
    <source>
        <dbReference type="ARBA" id="ARBA00022517"/>
    </source>
</evidence>
<dbReference type="InterPro" id="IPR027417">
    <property type="entry name" value="P-loop_NTPase"/>
</dbReference>
<dbReference type="InterPro" id="IPR004881">
    <property type="entry name" value="Ribosome_biogen_GTPase_RsgA"/>
</dbReference>
<evidence type="ECO:0000256" key="6">
    <source>
        <dbReference type="ARBA" id="ARBA00022801"/>
    </source>
</evidence>
<reference evidence="13 14" key="1">
    <citation type="submission" date="2019-03" db="EMBL/GenBank/DDBJ databases">
        <title>Empedobacter tilapiae sp. nov., isolated from an intestine of Nile tilapia Oreochromis niloticus.</title>
        <authorList>
            <person name="Kim Y.-O."/>
            <person name="Yoon J.-H."/>
        </authorList>
    </citation>
    <scope>NUCLEOTIDE SEQUENCE [LARGE SCALE GENOMIC DNA]</scope>
    <source>
        <strain evidence="13 14">MRS2</strain>
    </source>
</reference>
<organism evidence="13 14">
    <name type="scientific">Empedobacter tilapiae</name>
    <dbReference type="NCBI Taxonomy" id="2491114"/>
    <lineage>
        <taxon>Bacteria</taxon>
        <taxon>Pseudomonadati</taxon>
        <taxon>Bacteroidota</taxon>
        <taxon>Flavobacteriia</taxon>
        <taxon>Flavobacteriales</taxon>
        <taxon>Weeksellaceae</taxon>
        <taxon>Empedobacter</taxon>
    </lineage>
</organism>
<dbReference type="InterPro" id="IPR030378">
    <property type="entry name" value="G_CP_dom"/>
</dbReference>
<comment type="cofactor">
    <cofactor evidence="10">
        <name>Zn(2+)</name>
        <dbReference type="ChEBI" id="CHEBI:29105"/>
    </cofactor>
    <text evidence="10">Binds 1 zinc ion per subunit.</text>
</comment>
<evidence type="ECO:0000256" key="7">
    <source>
        <dbReference type="ARBA" id="ARBA00022833"/>
    </source>
</evidence>
<dbReference type="GO" id="GO:0005525">
    <property type="term" value="F:GTP binding"/>
    <property type="evidence" value="ECO:0007669"/>
    <property type="project" value="UniProtKB-UniRule"/>
</dbReference>
<dbReference type="InterPro" id="IPR010914">
    <property type="entry name" value="RsgA_GTPase_dom"/>
</dbReference>
<keyword evidence="5 10" id="KW-0547">Nucleotide-binding</keyword>
<accession>A0A4Z1BWG6</accession>
<dbReference type="Proteomes" id="UP000297998">
    <property type="component" value="Unassembled WGS sequence"/>
</dbReference>
<dbReference type="Pfam" id="PF16745">
    <property type="entry name" value="RsgA_N"/>
    <property type="match status" value="1"/>
</dbReference>
<dbReference type="OrthoDB" id="9809485at2"/>
<dbReference type="Gene3D" id="3.40.50.300">
    <property type="entry name" value="P-loop containing nucleotide triphosphate hydrolases"/>
    <property type="match status" value="1"/>
</dbReference>
<evidence type="ECO:0000259" key="11">
    <source>
        <dbReference type="PROSITE" id="PS50936"/>
    </source>
</evidence>
<dbReference type="RefSeq" id="WP_135834714.1">
    <property type="nucleotide sequence ID" value="NZ_CAUQWU010000006.1"/>
</dbReference>
<dbReference type="GO" id="GO:0003924">
    <property type="term" value="F:GTPase activity"/>
    <property type="evidence" value="ECO:0007669"/>
    <property type="project" value="UniProtKB-UniRule"/>
</dbReference>
<comment type="subcellular location">
    <subcellularLocation>
        <location evidence="10">Cytoplasm</location>
    </subcellularLocation>
</comment>
<feature type="binding site" evidence="10">
    <location>
        <position position="275"/>
    </location>
    <ligand>
        <name>Zn(2+)</name>
        <dbReference type="ChEBI" id="CHEBI:29105"/>
    </ligand>
</feature>
<dbReference type="AlphaFoldDB" id="A0A4Z1BWG6"/>
<dbReference type="CDD" id="cd04466">
    <property type="entry name" value="S1_YloQ_GTPase"/>
    <property type="match status" value="1"/>
</dbReference>
<dbReference type="GO" id="GO:0019843">
    <property type="term" value="F:rRNA binding"/>
    <property type="evidence" value="ECO:0007669"/>
    <property type="project" value="UniProtKB-KW"/>
</dbReference>
<evidence type="ECO:0000256" key="1">
    <source>
        <dbReference type="ARBA" id="ARBA00022490"/>
    </source>
</evidence>
<evidence type="ECO:0000256" key="10">
    <source>
        <dbReference type="HAMAP-Rule" id="MF_01820"/>
    </source>
</evidence>
<dbReference type="InterPro" id="IPR012340">
    <property type="entry name" value="NA-bd_OB-fold"/>
</dbReference>
<dbReference type="EMBL" id="SRPE01000003">
    <property type="protein sequence ID" value="TGN29259.1"/>
    <property type="molecule type" value="Genomic_DNA"/>
</dbReference>
<dbReference type="NCBIfam" id="TIGR00157">
    <property type="entry name" value="ribosome small subunit-dependent GTPase A"/>
    <property type="match status" value="1"/>
</dbReference>